<sequence>MRQCRTYLLDPQRTQAQSLMAQTPILTTSATYATSPTLRRLNSCRRRTPLSRWSAIPTTTFRANLANTPPKSIPPLPPFAPPFSASSRSTSRKRSAWQSLVRQTGHESLVMPSSSAVLTQSMRHAAHMAWPWPQALKVGLAPFSPSRQMAHSSVVVLLLLRGSLPSATSAVNSRRVGRNLTLLFWSVVDDDAIGLLGWWYLSYAHRDYRRVLASQSHKGPWGFNAEGQHGTMALSLTLFESLVSVAGSGGRRVVWMKDNGCHSSVPYIVQPKHF</sequence>
<evidence type="ECO:0000313" key="2">
    <source>
        <dbReference type="Proteomes" id="UP001365128"/>
    </source>
</evidence>
<protein>
    <submittedName>
        <fullName evidence="1">Uncharacterized protein</fullName>
    </submittedName>
</protein>
<comment type="caution">
    <text evidence="1">The sequence shown here is derived from an EMBL/GenBank/DDBJ whole genome shotgun (WGS) entry which is preliminary data.</text>
</comment>
<organism evidence="1 2">
    <name type="scientific">Phyllosticta citricarpa</name>
    <dbReference type="NCBI Taxonomy" id="55181"/>
    <lineage>
        <taxon>Eukaryota</taxon>
        <taxon>Fungi</taxon>
        <taxon>Dikarya</taxon>
        <taxon>Ascomycota</taxon>
        <taxon>Pezizomycotina</taxon>
        <taxon>Dothideomycetes</taxon>
        <taxon>Dothideomycetes incertae sedis</taxon>
        <taxon>Botryosphaeriales</taxon>
        <taxon>Phyllostictaceae</taxon>
        <taxon>Phyllosticta</taxon>
    </lineage>
</organism>
<keyword evidence="2" id="KW-1185">Reference proteome</keyword>
<accession>A0ABR1MIN5</accession>
<dbReference type="Proteomes" id="UP001365128">
    <property type="component" value="Unassembled WGS sequence"/>
</dbReference>
<name>A0ABR1MIN5_9PEZI</name>
<reference evidence="1 2" key="1">
    <citation type="submission" date="2024-04" db="EMBL/GenBank/DDBJ databases">
        <title>Phyllosticta paracitricarpa is synonymous to the EU quarantine fungus P. citricarpa based on phylogenomic analyses.</title>
        <authorList>
            <consortium name="Lawrence Berkeley National Laboratory"/>
            <person name="Van Ingen-Buijs V.A."/>
            <person name="Van Westerhoven A.C."/>
            <person name="Haridas S."/>
            <person name="Skiadas P."/>
            <person name="Martin F."/>
            <person name="Groenewald J.Z."/>
            <person name="Crous P.W."/>
            <person name="Seidl M.F."/>
        </authorList>
    </citation>
    <scope>NUCLEOTIDE SEQUENCE [LARGE SCALE GENOMIC DNA]</scope>
    <source>
        <strain evidence="1 2">CBS 122670</strain>
    </source>
</reference>
<proteinExistence type="predicted"/>
<dbReference type="EMBL" id="JBBPDW010000009">
    <property type="protein sequence ID" value="KAK7549322.1"/>
    <property type="molecule type" value="Genomic_DNA"/>
</dbReference>
<gene>
    <name evidence="1" type="ORF">IWX46DRAFT_452988</name>
</gene>
<evidence type="ECO:0000313" key="1">
    <source>
        <dbReference type="EMBL" id="KAK7549322.1"/>
    </source>
</evidence>